<sequence length="115" mass="13016">MLFSYSRPHDGLQRALRLAVATYRPVAVCDLLASHGTLAFAKALPNLSARVRADVLAMLPESDRNQVHTAMNTGVRVGHLGRRQNYAPTPSLFTLFPHRYGTQDWLREYRQPQRS</sequence>
<dbReference type="AlphaFoldDB" id="A0A8H9M7W0"/>
<keyword evidence="2" id="KW-1185">Reference proteome</keyword>
<proteinExistence type="predicted"/>
<accession>A0A8H9M7W0</accession>
<gene>
    <name evidence="1" type="ORF">GCM10010096_21150</name>
</gene>
<evidence type="ECO:0000313" key="2">
    <source>
        <dbReference type="Proteomes" id="UP000608923"/>
    </source>
</evidence>
<name>A0A8H9M7W0_9BURK</name>
<dbReference type="RefSeq" id="WP_189392523.1">
    <property type="nucleotide sequence ID" value="NZ_BMZN01000003.1"/>
</dbReference>
<organism evidence="1 2">
    <name type="scientific">Alcaligenes pakistanensis</name>
    <dbReference type="NCBI Taxonomy" id="1482717"/>
    <lineage>
        <taxon>Bacteria</taxon>
        <taxon>Pseudomonadati</taxon>
        <taxon>Pseudomonadota</taxon>
        <taxon>Betaproteobacteria</taxon>
        <taxon>Burkholderiales</taxon>
        <taxon>Alcaligenaceae</taxon>
        <taxon>Alcaligenes</taxon>
    </lineage>
</organism>
<protein>
    <submittedName>
        <fullName evidence="1">Uncharacterized protein</fullName>
    </submittedName>
</protein>
<evidence type="ECO:0000313" key="1">
    <source>
        <dbReference type="EMBL" id="GHC49210.1"/>
    </source>
</evidence>
<dbReference type="EMBL" id="BMZN01000003">
    <property type="protein sequence ID" value="GHC49210.1"/>
    <property type="molecule type" value="Genomic_DNA"/>
</dbReference>
<dbReference type="Proteomes" id="UP000608923">
    <property type="component" value="Unassembled WGS sequence"/>
</dbReference>
<reference evidence="2" key="1">
    <citation type="journal article" date="2019" name="Int. J. Syst. Evol. Microbiol.">
        <title>The Global Catalogue of Microorganisms (GCM) 10K type strain sequencing project: providing services to taxonomists for standard genome sequencing and annotation.</title>
        <authorList>
            <consortium name="The Broad Institute Genomics Platform"/>
            <consortium name="The Broad Institute Genome Sequencing Center for Infectious Disease"/>
            <person name="Wu L."/>
            <person name="Ma J."/>
        </authorList>
    </citation>
    <scope>NUCLEOTIDE SEQUENCE [LARGE SCALE GENOMIC DNA]</scope>
    <source>
        <strain evidence="2">KCTC 42083</strain>
    </source>
</reference>
<comment type="caution">
    <text evidence="1">The sequence shown here is derived from an EMBL/GenBank/DDBJ whole genome shotgun (WGS) entry which is preliminary data.</text>
</comment>